<comment type="caution">
    <text evidence="1">The sequence shown here is derived from an EMBL/GenBank/DDBJ whole genome shotgun (WGS) entry which is preliminary data.</text>
</comment>
<dbReference type="Proteomes" id="UP000218102">
    <property type="component" value="Unassembled WGS sequence"/>
</dbReference>
<organism evidence="1 2">
    <name type="scientific">Pseudomonas plecoglossicida</name>
    <dbReference type="NCBI Taxonomy" id="70775"/>
    <lineage>
        <taxon>Bacteria</taxon>
        <taxon>Pseudomonadati</taxon>
        <taxon>Pseudomonadota</taxon>
        <taxon>Gammaproteobacteria</taxon>
        <taxon>Pseudomonadales</taxon>
        <taxon>Pseudomonadaceae</taxon>
        <taxon>Pseudomonas</taxon>
    </lineage>
</organism>
<evidence type="ECO:0000313" key="2">
    <source>
        <dbReference type="Proteomes" id="UP000218102"/>
    </source>
</evidence>
<name>A0A2A3M1C4_PSEDL</name>
<evidence type="ECO:0000313" key="1">
    <source>
        <dbReference type="EMBL" id="PBJ93873.1"/>
    </source>
</evidence>
<dbReference type="EMBL" id="NTME01000022">
    <property type="protein sequence ID" value="PBJ93873.1"/>
    <property type="molecule type" value="Genomic_DNA"/>
</dbReference>
<accession>A0A2A3M1C4</accession>
<reference evidence="1 2" key="1">
    <citation type="submission" date="2017-09" db="EMBL/GenBank/DDBJ databases">
        <authorList>
            <person name="Ehlers B."/>
            <person name="Leendertz F.H."/>
        </authorList>
    </citation>
    <scope>NUCLEOTIDE SEQUENCE [LARGE SCALE GENOMIC DNA]</scope>
    <source>
        <strain evidence="1 2">DJ-1</strain>
    </source>
</reference>
<sequence>MAQEKLITRITEIAESLNERQRAYLVVAYDEDQRAEQANSGPGSAPASQWRWLEYGPDGRVRRMTYDGPLRYALAEMKLVGHGAGSTWHSLESRGLLNTDHRLIGLGDLMSLYVRLTTDGRRVARVLKGLPMQKPKIDPASKPMSLTALRILYQGQQQPNEFLDPFEPWIGRSYYPPLLVVLGIARGLANRGLLVADKRKLSFKISAAGQAVDIEGAENWQPFLRPAYGEPD</sequence>
<gene>
    <name evidence="1" type="ORF">CMV24_19555</name>
</gene>
<dbReference type="AlphaFoldDB" id="A0A2A3M1C4"/>
<proteinExistence type="predicted"/>
<dbReference type="RefSeq" id="WP_023383764.1">
    <property type="nucleotide sequence ID" value="NZ_NTME01000022.1"/>
</dbReference>
<protein>
    <submittedName>
        <fullName evidence="1">Uncharacterized protein</fullName>
    </submittedName>
</protein>